<dbReference type="Pfam" id="PF00685">
    <property type="entry name" value="Sulfotransfer_1"/>
    <property type="match status" value="1"/>
</dbReference>
<feature type="domain" description="Sulfotransferase" evidence="3">
    <location>
        <begin position="167"/>
        <end position="392"/>
    </location>
</feature>
<dbReference type="PANTHER" id="PTHR10605">
    <property type="entry name" value="HEPARAN SULFATE SULFOTRANSFERASE"/>
    <property type="match status" value="1"/>
</dbReference>
<dbReference type="AlphaFoldDB" id="A0A7S8EAJ1"/>
<name>A0A7S8EAJ1_9CHLR</name>
<dbReference type="InterPro" id="IPR037359">
    <property type="entry name" value="NST/OST"/>
</dbReference>
<proteinExistence type="predicted"/>
<protein>
    <submittedName>
        <fullName evidence="4">Sulfotransferase domain-containing protein</fullName>
    </submittedName>
</protein>
<dbReference type="SUPFAM" id="SSF52540">
    <property type="entry name" value="P-loop containing nucleoside triphosphate hydrolases"/>
    <property type="match status" value="1"/>
</dbReference>
<evidence type="ECO:0000259" key="3">
    <source>
        <dbReference type="Pfam" id="PF00685"/>
    </source>
</evidence>
<dbReference type="PANTHER" id="PTHR10605:SF56">
    <property type="entry name" value="BIFUNCTIONAL HEPARAN SULFATE N-DEACETYLASE_N-SULFOTRANSFERASE"/>
    <property type="match status" value="1"/>
</dbReference>
<evidence type="ECO:0000313" key="5">
    <source>
        <dbReference type="Proteomes" id="UP000594468"/>
    </source>
</evidence>
<organism evidence="4 5">
    <name type="scientific">Phototrophicus methaneseepsis</name>
    <dbReference type="NCBI Taxonomy" id="2710758"/>
    <lineage>
        <taxon>Bacteria</taxon>
        <taxon>Bacillati</taxon>
        <taxon>Chloroflexota</taxon>
        <taxon>Candidatus Thermofontia</taxon>
        <taxon>Phototrophicales</taxon>
        <taxon>Phototrophicaceae</taxon>
        <taxon>Phototrophicus</taxon>
    </lineage>
</organism>
<gene>
    <name evidence="4" type="ORF">G4Y79_03215</name>
</gene>
<evidence type="ECO:0000313" key="4">
    <source>
        <dbReference type="EMBL" id="QPC83406.1"/>
    </source>
</evidence>
<keyword evidence="1 4" id="KW-0808">Transferase</keyword>
<dbReference type="KEGG" id="pmet:G4Y79_03215"/>
<dbReference type="RefSeq" id="WP_195171473.1">
    <property type="nucleotide sequence ID" value="NZ_CP062983.1"/>
</dbReference>
<sequence length="429" mass="50451">MSQIAVFARKVVRKLRQTFQYKQATTETPSPEMSSPEATLADIAAEPQLDAGQEILNLLKQLRQRSELYVSIPLWASEGFHIAIDGYRQGQNPDFPADINEVNMTTSVVKKSPPEAAQEALRLLKYLRQHRELHLHMHLWGSAGFHLTIDDHQHVPTSDEVNKPFLPNLFLVGAAKSSTTTLHRYLSQIPALCMSNPKEPFFFEYEYELGLAHYQQKYFSHWAGEANLGESRHRNLYLPYIAERIYQLNPAAKIIAVVRNPVDRAYSHWWHWYSRGIDKLEFQDAIKVDYERIQQNRTQTAEDIKDIYYATFENSWDRGPYRTYLDSGYYYEQIERYRAYFPDEQIKIMFFSDLKENPLAFLQALQSFIGIDYYTESNFQVLHENAAIKRQEQPRMDPEIRQWLVDHYREHNQALEAYTGRDLTSWYEA</sequence>
<dbReference type="InterPro" id="IPR027417">
    <property type="entry name" value="P-loop_NTPase"/>
</dbReference>
<dbReference type="Gene3D" id="3.40.50.300">
    <property type="entry name" value="P-loop containing nucleotide triphosphate hydrolases"/>
    <property type="match status" value="1"/>
</dbReference>
<dbReference type="GO" id="GO:0008146">
    <property type="term" value="F:sulfotransferase activity"/>
    <property type="evidence" value="ECO:0007669"/>
    <property type="project" value="InterPro"/>
</dbReference>
<keyword evidence="2" id="KW-0325">Glycoprotein</keyword>
<evidence type="ECO:0000256" key="2">
    <source>
        <dbReference type="ARBA" id="ARBA00023180"/>
    </source>
</evidence>
<keyword evidence="5" id="KW-1185">Reference proteome</keyword>
<dbReference type="InterPro" id="IPR000863">
    <property type="entry name" value="Sulfotransferase_dom"/>
</dbReference>
<dbReference type="EMBL" id="CP062983">
    <property type="protein sequence ID" value="QPC83406.1"/>
    <property type="molecule type" value="Genomic_DNA"/>
</dbReference>
<accession>A0A7S8EAJ1</accession>
<evidence type="ECO:0000256" key="1">
    <source>
        <dbReference type="ARBA" id="ARBA00022679"/>
    </source>
</evidence>
<reference evidence="4 5" key="1">
    <citation type="submission" date="2020-02" db="EMBL/GenBank/DDBJ databases">
        <authorList>
            <person name="Zheng R.K."/>
            <person name="Sun C.M."/>
        </authorList>
    </citation>
    <scope>NUCLEOTIDE SEQUENCE [LARGE SCALE GENOMIC DNA]</scope>
    <source>
        <strain evidence="5">rifampicinis</strain>
    </source>
</reference>
<dbReference type="Proteomes" id="UP000594468">
    <property type="component" value="Chromosome"/>
</dbReference>